<dbReference type="SUPFAM" id="SSF46785">
    <property type="entry name" value="Winged helix' DNA-binding domain"/>
    <property type="match status" value="1"/>
</dbReference>
<protein>
    <submittedName>
        <fullName evidence="6">CRP-like cAMP-binding protein</fullName>
    </submittedName>
</protein>
<accession>A0A840N5S4</accession>
<dbReference type="Gene3D" id="1.10.10.10">
    <property type="entry name" value="Winged helix-like DNA-binding domain superfamily/Winged helix DNA-binding domain"/>
    <property type="match status" value="1"/>
</dbReference>
<dbReference type="RefSeq" id="WP_184087668.1">
    <property type="nucleotide sequence ID" value="NZ_JACHIJ010000005.1"/>
</dbReference>
<keyword evidence="2" id="KW-0238">DNA-binding</keyword>
<dbReference type="InterPro" id="IPR014710">
    <property type="entry name" value="RmlC-like_jellyroll"/>
</dbReference>
<proteinExistence type="predicted"/>
<keyword evidence="3" id="KW-0804">Transcription</keyword>
<dbReference type="EMBL" id="JACHIJ010000005">
    <property type="protein sequence ID" value="MBB5053954.1"/>
    <property type="molecule type" value="Genomic_DNA"/>
</dbReference>
<feature type="domain" description="Cyclic nucleotide-binding" evidence="4">
    <location>
        <begin position="18"/>
        <end position="121"/>
    </location>
</feature>
<evidence type="ECO:0000259" key="5">
    <source>
        <dbReference type="PROSITE" id="PS51063"/>
    </source>
</evidence>
<evidence type="ECO:0000256" key="3">
    <source>
        <dbReference type="ARBA" id="ARBA00023163"/>
    </source>
</evidence>
<dbReference type="SMART" id="SM00419">
    <property type="entry name" value="HTH_CRP"/>
    <property type="match status" value="1"/>
</dbReference>
<feature type="domain" description="HTH crp-type" evidence="5">
    <location>
        <begin position="152"/>
        <end position="225"/>
    </location>
</feature>
<dbReference type="PROSITE" id="PS50042">
    <property type="entry name" value="CNMP_BINDING_3"/>
    <property type="match status" value="1"/>
</dbReference>
<dbReference type="PROSITE" id="PS51063">
    <property type="entry name" value="HTH_CRP_2"/>
    <property type="match status" value="1"/>
</dbReference>
<dbReference type="GO" id="GO:0005829">
    <property type="term" value="C:cytosol"/>
    <property type="evidence" value="ECO:0007669"/>
    <property type="project" value="TreeGrafter"/>
</dbReference>
<dbReference type="SMART" id="SM00100">
    <property type="entry name" value="cNMP"/>
    <property type="match status" value="1"/>
</dbReference>
<dbReference type="PANTHER" id="PTHR24567:SF28">
    <property type="entry name" value="LISTERIOLYSIN REGULATORY PROTEIN"/>
    <property type="match status" value="1"/>
</dbReference>
<gene>
    <name evidence="6" type="ORF">HNQ36_003954</name>
</gene>
<evidence type="ECO:0000256" key="1">
    <source>
        <dbReference type="ARBA" id="ARBA00023015"/>
    </source>
</evidence>
<keyword evidence="1" id="KW-0805">Transcription regulation</keyword>
<dbReference type="Pfam" id="PF00027">
    <property type="entry name" value="cNMP_binding"/>
    <property type="match status" value="1"/>
</dbReference>
<dbReference type="InterPro" id="IPR018490">
    <property type="entry name" value="cNMP-bd_dom_sf"/>
</dbReference>
<dbReference type="Proteomes" id="UP000521227">
    <property type="component" value="Unassembled WGS sequence"/>
</dbReference>
<evidence type="ECO:0000259" key="4">
    <source>
        <dbReference type="PROSITE" id="PS50042"/>
    </source>
</evidence>
<reference evidence="6 7" key="1">
    <citation type="submission" date="2020-08" db="EMBL/GenBank/DDBJ databases">
        <title>Genomic Encyclopedia of Type Strains, Phase IV (KMG-IV): sequencing the most valuable type-strain genomes for metagenomic binning, comparative biology and taxonomic classification.</title>
        <authorList>
            <person name="Goeker M."/>
        </authorList>
    </citation>
    <scope>NUCLEOTIDE SEQUENCE [LARGE SCALE GENOMIC DNA]</scope>
    <source>
        <strain evidence="6 7">DSM 17498</strain>
    </source>
</reference>
<dbReference type="InterPro" id="IPR012318">
    <property type="entry name" value="HTH_CRP"/>
</dbReference>
<dbReference type="AlphaFoldDB" id="A0A840N5S4"/>
<dbReference type="Gene3D" id="2.60.120.10">
    <property type="entry name" value="Jelly Rolls"/>
    <property type="match status" value="1"/>
</dbReference>
<evidence type="ECO:0000256" key="2">
    <source>
        <dbReference type="ARBA" id="ARBA00023125"/>
    </source>
</evidence>
<dbReference type="GO" id="GO:0003677">
    <property type="term" value="F:DNA binding"/>
    <property type="evidence" value="ECO:0007669"/>
    <property type="project" value="UniProtKB-KW"/>
</dbReference>
<dbReference type="InterPro" id="IPR036388">
    <property type="entry name" value="WH-like_DNA-bd_sf"/>
</dbReference>
<dbReference type="GO" id="GO:0003700">
    <property type="term" value="F:DNA-binding transcription factor activity"/>
    <property type="evidence" value="ECO:0007669"/>
    <property type="project" value="TreeGrafter"/>
</dbReference>
<evidence type="ECO:0000313" key="6">
    <source>
        <dbReference type="EMBL" id="MBB5053954.1"/>
    </source>
</evidence>
<dbReference type="InterPro" id="IPR036390">
    <property type="entry name" value="WH_DNA-bd_sf"/>
</dbReference>
<dbReference type="PANTHER" id="PTHR24567">
    <property type="entry name" value="CRP FAMILY TRANSCRIPTIONAL REGULATORY PROTEIN"/>
    <property type="match status" value="1"/>
</dbReference>
<dbReference type="CDD" id="cd00038">
    <property type="entry name" value="CAP_ED"/>
    <property type="match status" value="1"/>
</dbReference>
<sequence length="236" mass="26258">MADSDPPVSRRELASIELFRGVSAAALDEARKSARRLIFSKDARVFDQGDTRVRAHALLKGIVRISQSGSDGAQIVIRFIGSGEIFGVVAAFTDHRYPADADTMAPSVVVSWSEADLIRLIHRHPQVALNALRIMGRRLAELQNRLREVSTQSVERRVAHTILRLVRQFGREESFGTTIGLSLRRKDIADIAGTTLYSVSRALTNWEKRGLLFTRDQTLTVTKLKDLRAIAEVIVS</sequence>
<organism evidence="6 7">
    <name type="scientific">Afipia massiliensis</name>
    <dbReference type="NCBI Taxonomy" id="211460"/>
    <lineage>
        <taxon>Bacteria</taxon>
        <taxon>Pseudomonadati</taxon>
        <taxon>Pseudomonadota</taxon>
        <taxon>Alphaproteobacteria</taxon>
        <taxon>Hyphomicrobiales</taxon>
        <taxon>Nitrobacteraceae</taxon>
        <taxon>Afipia</taxon>
    </lineage>
</organism>
<dbReference type="InterPro" id="IPR000595">
    <property type="entry name" value="cNMP-bd_dom"/>
</dbReference>
<dbReference type="SUPFAM" id="SSF51206">
    <property type="entry name" value="cAMP-binding domain-like"/>
    <property type="match status" value="1"/>
</dbReference>
<comment type="caution">
    <text evidence="6">The sequence shown here is derived from an EMBL/GenBank/DDBJ whole genome shotgun (WGS) entry which is preliminary data.</text>
</comment>
<dbReference type="InterPro" id="IPR050397">
    <property type="entry name" value="Env_Response_Regulators"/>
</dbReference>
<name>A0A840N5S4_9BRAD</name>
<dbReference type="Pfam" id="PF13545">
    <property type="entry name" value="HTH_Crp_2"/>
    <property type="match status" value="1"/>
</dbReference>
<evidence type="ECO:0000313" key="7">
    <source>
        <dbReference type="Proteomes" id="UP000521227"/>
    </source>
</evidence>